<dbReference type="SUPFAM" id="SSF56112">
    <property type="entry name" value="Protein kinase-like (PK-like)"/>
    <property type="match status" value="1"/>
</dbReference>
<dbReference type="InterPro" id="IPR011009">
    <property type="entry name" value="Kinase-like_dom_sf"/>
</dbReference>
<accession>A0A919SBF3</accession>
<evidence type="ECO:0000313" key="3">
    <source>
        <dbReference type="Proteomes" id="UP000680865"/>
    </source>
</evidence>
<gene>
    <name evidence="2" type="ORF">Aco04nite_11920</name>
</gene>
<dbReference type="InterPro" id="IPR002575">
    <property type="entry name" value="Aminoglycoside_PTrfase"/>
</dbReference>
<name>A0A919SBF3_9ACTN</name>
<dbReference type="EMBL" id="BOQP01000006">
    <property type="protein sequence ID" value="GIM68704.1"/>
    <property type="molecule type" value="Genomic_DNA"/>
</dbReference>
<sequence length="291" mass="31127">MRTDWATLPEAVTKKVADRVGDSDISPAATGDHAEIAATVTGTAGKVFLKAAHSDFGVRSLRFELRVSEAVSGPHSPAVRWHFEAAGWLVVGFQHCEGAHADLSPGSPDLDLLGEALTALGKTRAPDVGLFSPKGRLGFEHPAMDGDTLVHTDLGPANLIVTAHGLRIVDWAMATKAAPWVELAILAQWLIGCGHTPEQAELWLARYPAWREVGPDVLDDFAAKNAAKWASKAQPNSPAWMHDLADWTGQWSDHRCKGDRRTQLLHPGGNSKKCSAESEAADPGEALACGF</sequence>
<evidence type="ECO:0000259" key="1">
    <source>
        <dbReference type="Pfam" id="PF01636"/>
    </source>
</evidence>
<evidence type="ECO:0000313" key="2">
    <source>
        <dbReference type="EMBL" id="GIM68704.1"/>
    </source>
</evidence>
<dbReference type="Proteomes" id="UP000680865">
    <property type="component" value="Unassembled WGS sequence"/>
</dbReference>
<proteinExistence type="predicted"/>
<dbReference type="RefSeq" id="WP_212996171.1">
    <property type="nucleotide sequence ID" value="NZ_BAAATW010000001.1"/>
</dbReference>
<dbReference type="Gene3D" id="3.90.1200.10">
    <property type="match status" value="1"/>
</dbReference>
<dbReference type="Pfam" id="PF01636">
    <property type="entry name" value="APH"/>
    <property type="match status" value="1"/>
</dbReference>
<reference evidence="2" key="1">
    <citation type="submission" date="2021-03" db="EMBL/GenBank/DDBJ databases">
        <title>Whole genome shotgun sequence of Actinoplanes consettensis NBRC 14913.</title>
        <authorList>
            <person name="Komaki H."/>
            <person name="Tamura T."/>
        </authorList>
    </citation>
    <scope>NUCLEOTIDE SEQUENCE</scope>
    <source>
        <strain evidence="2">NBRC 14913</strain>
    </source>
</reference>
<keyword evidence="3" id="KW-1185">Reference proteome</keyword>
<dbReference type="AlphaFoldDB" id="A0A919SBF3"/>
<protein>
    <recommendedName>
        <fullName evidence="1">Aminoglycoside phosphotransferase domain-containing protein</fullName>
    </recommendedName>
</protein>
<comment type="caution">
    <text evidence="2">The sequence shown here is derived from an EMBL/GenBank/DDBJ whole genome shotgun (WGS) entry which is preliminary data.</text>
</comment>
<organism evidence="2 3">
    <name type="scientific">Winogradskya consettensis</name>
    <dbReference type="NCBI Taxonomy" id="113560"/>
    <lineage>
        <taxon>Bacteria</taxon>
        <taxon>Bacillati</taxon>
        <taxon>Actinomycetota</taxon>
        <taxon>Actinomycetes</taxon>
        <taxon>Micromonosporales</taxon>
        <taxon>Micromonosporaceae</taxon>
        <taxon>Winogradskya</taxon>
    </lineage>
</organism>
<feature type="domain" description="Aminoglycoside phosphotransferase" evidence="1">
    <location>
        <begin position="148"/>
        <end position="213"/>
    </location>
</feature>